<evidence type="ECO:0000256" key="1">
    <source>
        <dbReference type="SAM" id="Phobius"/>
    </source>
</evidence>
<keyword evidence="1" id="KW-1133">Transmembrane helix</keyword>
<keyword evidence="1" id="KW-0472">Membrane</keyword>
<dbReference type="Pfam" id="PF11337">
    <property type="entry name" value="DUF3139"/>
    <property type="match status" value="1"/>
</dbReference>
<evidence type="ECO:0000313" key="4">
    <source>
        <dbReference type="Proteomes" id="UP000053797"/>
    </source>
</evidence>
<gene>
    <name evidence="2" type="ORF">AS033_14435</name>
    <name evidence="3" type="ORF">RSA11_07015</name>
</gene>
<evidence type="ECO:0008006" key="6">
    <source>
        <dbReference type="Google" id="ProtNLM"/>
    </source>
</evidence>
<accession>A0A0V8GC41</accession>
<evidence type="ECO:0000313" key="3">
    <source>
        <dbReference type="EMBL" id="KTR27030.1"/>
    </source>
</evidence>
<dbReference type="EMBL" id="LNQL01000006">
    <property type="protein sequence ID" value="KSU47856.1"/>
    <property type="molecule type" value="Genomic_DNA"/>
</dbReference>
<dbReference type="AlphaFoldDB" id="A0A0V8GC41"/>
<dbReference type="Proteomes" id="UP000053797">
    <property type="component" value="Unassembled WGS sequence"/>
</dbReference>
<dbReference type="Proteomes" id="UP000072605">
    <property type="component" value="Unassembled WGS sequence"/>
</dbReference>
<dbReference type="InterPro" id="IPR021486">
    <property type="entry name" value="DUF3139"/>
</dbReference>
<feature type="transmembrane region" description="Helical" evidence="1">
    <location>
        <begin position="21"/>
        <end position="41"/>
    </location>
</feature>
<proteinExistence type="predicted"/>
<keyword evidence="1" id="KW-0812">Transmembrane</keyword>
<name>A0A0V8GC41_9BACL</name>
<reference evidence="2 4" key="1">
    <citation type="journal article" date="2015" name="Int. J. Syst. Evol. Microbiol.">
        <title>Exiguobacterium enclense sp. nov., isolated from sediment.</title>
        <authorList>
            <person name="Dastager S.G."/>
            <person name="Mawlankar R."/>
            <person name="Sonalkar V.V."/>
            <person name="Thorat M.N."/>
            <person name="Mual P."/>
            <person name="Verma A."/>
            <person name="Krishnamurthi S."/>
            <person name="Tang S.K."/>
            <person name="Li W.J."/>
        </authorList>
    </citation>
    <scope>NUCLEOTIDE SEQUENCE [LARGE SCALE GENOMIC DNA]</scope>
    <source>
        <strain evidence="2 4">NIO-1109</strain>
    </source>
</reference>
<protein>
    <recommendedName>
        <fullName evidence="6">DUF3139 domain-containing protein</fullName>
    </recommendedName>
</protein>
<sequence>MESGNTIFLLLLLGSDGMKRIYVWITIVMILGVGIIGASAYKSFYYDEKQEVTQAIDHYLKQQDYMTYVKNKEIRYDTSTGEFIAQVVFQDEPENEYEIYRSGSHRFKVTGFKDGEQITNKQEGRYISEY</sequence>
<reference evidence="3 5" key="2">
    <citation type="journal article" date="2016" name="Front. Microbiol.">
        <title>Genomic Resource of Rice Seed Associated Bacteria.</title>
        <authorList>
            <person name="Midha S."/>
            <person name="Bansal K."/>
            <person name="Sharma S."/>
            <person name="Kumar N."/>
            <person name="Patil P.P."/>
            <person name="Chaudhry V."/>
            <person name="Patil P.B."/>
        </authorList>
    </citation>
    <scope>NUCLEOTIDE SEQUENCE [LARGE SCALE GENOMIC DNA]</scope>
    <source>
        <strain evidence="3 5">RSA11</strain>
    </source>
</reference>
<evidence type="ECO:0000313" key="5">
    <source>
        <dbReference type="Proteomes" id="UP000072605"/>
    </source>
</evidence>
<comment type="caution">
    <text evidence="2">The sequence shown here is derived from an EMBL/GenBank/DDBJ whole genome shotgun (WGS) entry which is preliminary data.</text>
</comment>
<dbReference type="EMBL" id="LDQV01000018">
    <property type="protein sequence ID" value="KTR27030.1"/>
    <property type="molecule type" value="Genomic_DNA"/>
</dbReference>
<organism evidence="2 4">
    <name type="scientific">Exiguobacterium indicum</name>
    <dbReference type="NCBI Taxonomy" id="296995"/>
    <lineage>
        <taxon>Bacteria</taxon>
        <taxon>Bacillati</taxon>
        <taxon>Bacillota</taxon>
        <taxon>Bacilli</taxon>
        <taxon>Bacillales</taxon>
        <taxon>Bacillales Family XII. Incertae Sedis</taxon>
        <taxon>Exiguobacterium</taxon>
    </lineage>
</organism>
<evidence type="ECO:0000313" key="2">
    <source>
        <dbReference type="EMBL" id="KSU47856.1"/>
    </source>
</evidence>